<dbReference type="InterPro" id="IPR011059">
    <property type="entry name" value="Metal-dep_hydrolase_composite"/>
</dbReference>
<organism evidence="4 5">
    <name type="scientific">Rhodococcus jostii</name>
    <dbReference type="NCBI Taxonomy" id="132919"/>
    <lineage>
        <taxon>Bacteria</taxon>
        <taxon>Bacillati</taxon>
        <taxon>Actinomycetota</taxon>
        <taxon>Actinomycetes</taxon>
        <taxon>Mycobacteriales</taxon>
        <taxon>Nocardiaceae</taxon>
        <taxon>Rhodococcus</taxon>
    </lineage>
</organism>
<evidence type="ECO:0000313" key="4">
    <source>
        <dbReference type="EMBL" id="MDV6280410.1"/>
    </source>
</evidence>
<keyword evidence="1" id="KW-0378">Hydrolase</keyword>
<dbReference type="InterPro" id="IPR006680">
    <property type="entry name" value="Amidohydro-rel"/>
</dbReference>
<protein>
    <submittedName>
        <fullName evidence="4">Chlorohydrolase family protein</fullName>
    </submittedName>
</protein>
<dbReference type="Proteomes" id="UP001185737">
    <property type="component" value="Unassembled WGS sequence"/>
</dbReference>
<dbReference type="SUPFAM" id="SSF51338">
    <property type="entry name" value="Composite domain of metallo-dependent hydrolases"/>
    <property type="match status" value="2"/>
</dbReference>
<dbReference type="Gene3D" id="3.20.20.140">
    <property type="entry name" value="Metal-dependent hydrolases"/>
    <property type="match status" value="1"/>
</dbReference>
<dbReference type="SUPFAM" id="SSF51556">
    <property type="entry name" value="Metallo-dependent hydrolases"/>
    <property type="match status" value="1"/>
</dbReference>
<name>A0ABU4CA34_RHOJO</name>
<evidence type="ECO:0000259" key="3">
    <source>
        <dbReference type="Pfam" id="PF01979"/>
    </source>
</evidence>
<accession>A0ABU4CA34</accession>
<dbReference type="NCBIfam" id="NF004801">
    <property type="entry name" value="PRK06151.1"/>
    <property type="match status" value="1"/>
</dbReference>
<comment type="caution">
    <text evidence="4">The sequence shown here is derived from an EMBL/GenBank/DDBJ whole genome shotgun (WGS) entry which is preliminary data.</text>
</comment>
<feature type="compositionally biased region" description="Low complexity" evidence="2">
    <location>
        <begin position="484"/>
        <end position="496"/>
    </location>
</feature>
<proteinExistence type="predicted"/>
<feature type="region of interest" description="Disordered" evidence="2">
    <location>
        <begin position="468"/>
        <end position="503"/>
    </location>
</feature>
<dbReference type="PANTHER" id="PTHR43794:SF11">
    <property type="entry name" value="AMIDOHYDROLASE-RELATED DOMAIN-CONTAINING PROTEIN"/>
    <property type="match status" value="1"/>
</dbReference>
<sequence length="503" mass="54821">MTEPVVRMTAAHILAYRDGDHVLVSDGEIVYRGARILHAGRGWDGPVDETVDCGDALIMPGFIDLDALADIDHALLDSWATPDLALGLQWSADYFRSGRRDVFDAPERAVIREYALSQLLRHGITTFMPIASESHSKWAETYEDMVEVARIAKRLGIRGYLGPAYRSGVNVVDGGRRSVLFDEERGRAGLRDAERFLDHAADHGGDLVHGALLPCRIETLTRELMAATAQVAIARDTVVRLHCMQGEVELALLDEWYGMRPVELLETSGLLETRLLVPHGIHLGAPGGQGGQADLRRLAEAGVTIVHCPMTSIRYGAVLESYDRYRTAGVHLALGTDSFPPDLVRGIDYGTHLAKRADGSLSAGATADYIRSATIGGARALGRPDLGRLQPGASADFIVVDLADFAMGVRDDPLRTLTMNGSARDVRRTVVAGSTVMVDGVVLGADQSRLQAHAQVLFERMRAAYSERDHRRRPSAELFPPTFPDITKTTKTTTPKGYSHDQS</sequence>
<dbReference type="Pfam" id="PF01979">
    <property type="entry name" value="Amidohydro_1"/>
    <property type="match status" value="1"/>
</dbReference>
<dbReference type="RefSeq" id="WP_283331567.1">
    <property type="nucleotide sequence ID" value="NZ_JAWLKA010000003.1"/>
</dbReference>
<dbReference type="EMBL" id="JAWLKA010000003">
    <property type="protein sequence ID" value="MDV6280410.1"/>
    <property type="molecule type" value="Genomic_DNA"/>
</dbReference>
<evidence type="ECO:0000256" key="2">
    <source>
        <dbReference type="SAM" id="MobiDB-lite"/>
    </source>
</evidence>
<dbReference type="Gene3D" id="2.30.40.10">
    <property type="entry name" value="Urease, subunit C, domain 1"/>
    <property type="match status" value="1"/>
</dbReference>
<dbReference type="InterPro" id="IPR050287">
    <property type="entry name" value="MTA/SAH_deaminase"/>
</dbReference>
<keyword evidence="5" id="KW-1185">Reference proteome</keyword>
<dbReference type="InterPro" id="IPR032466">
    <property type="entry name" value="Metal_Hydrolase"/>
</dbReference>
<gene>
    <name evidence="4" type="ORF">R3Q59_07845</name>
</gene>
<feature type="domain" description="Amidohydrolase-related" evidence="3">
    <location>
        <begin position="58"/>
        <end position="436"/>
    </location>
</feature>
<dbReference type="PANTHER" id="PTHR43794">
    <property type="entry name" value="AMINOHYDROLASE SSNA-RELATED"/>
    <property type="match status" value="1"/>
</dbReference>
<reference evidence="4 5" key="1">
    <citation type="submission" date="2023-10" db="EMBL/GenBank/DDBJ databases">
        <title>Development of a sustainable strategy for remediation of hydrocarbon-contaminated territories based on the waste exchange concept.</title>
        <authorList>
            <person name="Krivoruchko A."/>
        </authorList>
    </citation>
    <scope>NUCLEOTIDE SEQUENCE [LARGE SCALE GENOMIC DNA]</scope>
    <source>
        <strain evidence="4 5">IEGM 60</strain>
    </source>
</reference>
<evidence type="ECO:0000313" key="5">
    <source>
        <dbReference type="Proteomes" id="UP001185737"/>
    </source>
</evidence>
<evidence type="ECO:0000256" key="1">
    <source>
        <dbReference type="ARBA" id="ARBA00022801"/>
    </source>
</evidence>